<keyword evidence="2" id="KW-1185">Reference proteome</keyword>
<evidence type="ECO:0000313" key="1">
    <source>
        <dbReference type="EMBL" id="TWU50492.1"/>
    </source>
</evidence>
<dbReference type="EMBL" id="SJPW01000005">
    <property type="protein sequence ID" value="TWU50492.1"/>
    <property type="molecule type" value="Genomic_DNA"/>
</dbReference>
<name>A0A5C6EMX2_9BACT</name>
<evidence type="ECO:0000313" key="2">
    <source>
        <dbReference type="Proteomes" id="UP000318288"/>
    </source>
</evidence>
<sequence>MHEKIDHSAFTVWDRKAGTPLRQIDAAQTGSITALAPSPDAPAIPYPTVAKM</sequence>
<dbReference type="Proteomes" id="UP000318288">
    <property type="component" value="Unassembled WGS sequence"/>
</dbReference>
<proteinExistence type="predicted"/>
<dbReference type="RefSeq" id="WP_186775646.1">
    <property type="nucleotide sequence ID" value="NZ_SJPW01000005.1"/>
</dbReference>
<protein>
    <submittedName>
        <fullName evidence="1">Uncharacterized protein</fullName>
    </submittedName>
</protein>
<reference evidence="1 2" key="1">
    <citation type="submission" date="2019-02" db="EMBL/GenBank/DDBJ databases">
        <title>Deep-cultivation of Planctomycetes and their phenomic and genomic characterization uncovers novel biology.</title>
        <authorList>
            <person name="Wiegand S."/>
            <person name="Jogler M."/>
            <person name="Boedeker C."/>
            <person name="Pinto D."/>
            <person name="Vollmers J."/>
            <person name="Rivas-Marin E."/>
            <person name="Kohn T."/>
            <person name="Peeters S.H."/>
            <person name="Heuer A."/>
            <person name="Rast P."/>
            <person name="Oberbeckmann S."/>
            <person name="Bunk B."/>
            <person name="Jeske O."/>
            <person name="Meyerdierks A."/>
            <person name="Storesund J.E."/>
            <person name="Kallscheuer N."/>
            <person name="Luecker S."/>
            <person name="Lage O.M."/>
            <person name="Pohl T."/>
            <person name="Merkel B.J."/>
            <person name="Hornburger P."/>
            <person name="Mueller R.-W."/>
            <person name="Bruemmer F."/>
            <person name="Labrenz M."/>
            <person name="Spormann A.M."/>
            <person name="Op Den Camp H."/>
            <person name="Overmann J."/>
            <person name="Amann R."/>
            <person name="Jetten M.S.M."/>
            <person name="Mascher T."/>
            <person name="Medema M.H."/>
            <person name="Devos D.P."/>
            <person name="Kaster A.-K."/>
            <person name="Ovreas L."/>
            <person name="Rohde M."/>
            <person name="Galperin M.Y."/>
            <person name="Jogler C."/>
        </authorList>
    </citation>
    <scope>NUCLEOTIDE SEQUENCE [LARGE SCALE GENOMIC DNA]</scope>
    <source>
        <strain evidence="1 2">Poly51</strain>
    </source>
</reference>
<organism evidence="1 2">
    <name type="scientific">Rubripirellula tenax</name>
    <dbReference type="NCBI Taxonomy" id="2528015"/>
    <lineage>
        <taxon>Bacteria</taxon>
        <taxon>Pseudomonadati</taxon>
        <taxon>Planctomycetota</taxon>
        <taxon>Planctomycetia</taxon>
        <taxon>Pirellulales</taxon>
        <taxon>Pirellulaceae</taxon>
        <taxon>Rubripirellula</taxon>
    </lineage>
</organism>
<accession>A0A5C6EMX2</accession>
<gene>
    <name evidence="1" type="ORF">Poly51_37810</name>
</gene>
<dbReference type="AlphaFoldDB" id="A0A5C6EMX2"/>
<comment type="caution">
    <text evidence="1">The sequence shown here is derived from an EMBL/GenBank/DDBJ whole genome shotgun (WGS) entry which is preliminary data.</text>
</comment>